<keyword evidence="1" id="KW-0812">Transmembrane</keyword>
<evidence type="ECO:0000313" key="2">
    <source>
        <dbReference type="EMBL" id="KUF09029.1"/>
    </source>
</evidence>
<name>A0A0W7WEN6_9RHOB</name>
<protein>
    <submittedName>
        <fullName evidence="2">Uncharacterized protein</fullName>
    </submittedName>
</protein>
<dbReference type="STRING" id="1685382.AVJ23_19730"/>
<dbReference type="AlphaFoldDB" id="A0A0W7WEN6"/>
<dbReference type="Proteomes" id="UP000054396">
    <property type="component" value="Unassembled WGS sequence"/>
</dbReference>
<gene>
    <name evidence="2" type="ORF">AVJ23_19730</name>
</gene>
<keyword evidence="3" id="KW-1185">Reference proteome</keyword>
<evidence type="ECO:0000313" key="3">
    <source>
        <dbReference type="Proteomes" id="UP000054396"/>
    </source>
</evidence>
<feature type="transmembrane region" description="Helical" evidence="1">
    <location>
        <begin position="44"/>
        <end position="62"/>
    </location>
</feature>
<comment type="caution">
    <text evidence="2">The sequence shown here is derived from an EMBL/GenBank/DDBJ whole genome shotgun (WGS) entry which is preliminary data.</text>
</comment>
<keyword evidence="1" id="KW-1133">Transmembrane helix</keyword>
<evidence type="ECO:0000256" key="1">
    <source>
        <dbReference type="SAM" id="Phobius"/>
    </source>
</evidence>
<dbReference type="EMBL" id="LPXO01000018">
    <property type="protein sequence ID" value="KUF09029.1"/>
    <property type="molecule type" value="Genomic_DNA"/>
</dbReference>
<dbReference type="RefSeq" id="WP_058863955.1">
    <property type="nucleotide sequence ID" value="NZ_LPXO01000018.1"/>
</dbReference>
<dbReference type="OrthoDB" id="7876453at2"/>
<reference evidence="2 3" key="1">
    <citation type="submission" date="2015-12" db="EMBL/GenBank/DDBJ databases">
        <authorList>
            <person name="Shamseldin A."/>
            <person name="Moawad H."/>
            <person name="Abd El-Rahim W.M."/>
            <person name="Sadowsky M.J."/>
        </authorList>
    </citation>
    <scope>NUCLEOTIDE SEQUENCE [LARGE SCALE GENOMIC DNA]</scope>
    <source>
        <strain evidence="2 3">SJ5A-1</strain>
    </source>
</reference>
<sequence>MTKVYHRLLGWLLAICLLACLVLLAAFSLKFLLSGNASQFQRLGSLVVAFSAISFGSLLWVLPKLRQLVTDLARYSHIELVEEAIARSDTDALETLEATRRDGLVEANTVSAFERIAFRCNLALVVIGTLQWGYGDLFTCWVNGQGWRTC</sequence>
<proteinExistence type="predicted"/>
<keyword evidence="1" id="KW-0472">Membrane</keyword>
<accession>A0A0W7WEN6</accession>
<organism evidence="2 3">
    <name type="scientific">Pseudoponticoccus marisrubri</name>
    <dbReference type="NCBI Taxonomy" id="1685382"/>
    <lineage>
        <taxon>Bacteria</taxon>
        <taxon>Pseudomonadati</taxon>
        <taxon>Pseudomonadota</taxon>
        <taxon>Alphaproteobacteria</taxon>
        <taxon>Rhodobacterales</taxon>
        <taxon>Roseobacteraceae</taxon>
        <taxon>Pseudoponticoccus</taxon>
    </lineage>
</organism>